<dbReference type="PANTHER" id="PTHR12526:SF636">
    <property type="entry name" value="BLL3647 PROTEIN"/>
    <property type="match status" value="1"/>
</dbReference>
<dbReference type="Gene3D" id="3.40.50.2000">
    <property type="entry name" value="Glycogen Phosphorylase B"/>
    <property type="match status" value="2"/>
</dbReference>
<dbReference type="Pfam" id="PF13439">
    <property type="entry name" value="Glyco_transf_4"/>
    <property type="match status" value="1"/>
</dbReference>
<dbReference type="InterPro" id="IPR028098">
    <property type="entry name" value="Glyco_trans_4-like_N"/>
</dbReference>
<dbReference type="InterPro" id="IPR001296">
    <property type="entry name" value="Glyco_trans_1"/>
</dbReference>
<dbReference type="CDD" id="cd03801">
    <property type="entry name" value="GT4_PimA-like"/>
    <property type="match status" value="1"/>
</dbReference>
<accession>A0A9D1QZZ9</accession>
<reference evidence="3" key="1">
    <citation type="journal article" date="2021" name="PeerJ">
        <title>Extensive microbial diversity within the chicken gut microbiome revealed by metagenomics and culture.</title>
        <authorList>
            <person name="Gilroy R."/>
            <person name="Ravi A."/>
            <person name="Getino M."/>
            <person name="Pursley I."/>
            <person name="Horton D.L."/>
            <person name="Alikhan N.F."/>
            <person name="Baker D."/>
            <person name="Gharbi K."/>
            <person name="Hall N."/>
            <person name="Watson M."/>
            <person name="Adriaenssens E.M."/>
            <person name="Foster-Nyarko E."/>
            <person name="Jarju S."/>
            <person name="Secka A."/>
            <person name="Antonio M."/>
            <person name="Oren A."/>
            <person name="Chaudhuri R.R."/>
            <person name="La Ragione R."/>
            <person name="Hildebrand F."/>
            <person name="Pallen M.J."/>
        </authorList>
    </citation>
    <scope>NUCLEOTIDE SEQUENCE</scope>
    <source>
        <strain evidence="3">ChiSxjej5B17-1746</strain>
    </source>
</reference>
<proteinExistence type="predicted"/>
<reference evidence="3" key="2">
    <citation type="submission" date="2021-04" db="EMBL/GenBank/DDBJ databases">
        <authorList>
            <person name="Gilroy R."/>
        </authorList>
    </citation>
    <scope>NUCLEOTIDE SEQUENCE</scope>
    <source>
        <strain evidence="3">ChiSxjej5B17-1746</strain>
    </source>
</reference>
<dbReference type="AlphaFoldDB" id="A0A9D1QZZ9"/>
<dbReference type="EMBL" id="DXGI01000184">
    <property type="protein sequence ID" value="HIW78512.1"/>
    <property type="molecule type" value="Genomic_DNA"/>
</dbReference>
<feature type="domain" description="Glycosyl transferase family 1" evidence="1">
    <location>
        <begin position="165"/>
        <end position="327"/>
    </location>
</feature>
<dbReference type="GO" id="GO:0016757">
    <property type="term" value="F:glycosyltransferase activity"/>
    <property type="evidence" value="ECO:0007669"/>
    <property type="project" value="TreeGrafter"/>
</dbReference>
<evidence type="ECO:0000313" key="3">
    <source>
        <dbReference type="EMBL" id="HIW78512.1"/>
    </source>
</evidence>
<dbReference type="PANTHER" id="PTHR12526">
    <property type="entry name" value="GLYCOSYLTRANSFERASE"/>
    <property type="match status" value="1"/>
</dbReference>
<dbReference type="Pfam" id="PF00534">
    <property type="entry name" value="Glycos_transf_1"/>
    <property type="match status" value="1"/>
</dbReference>
<organism evidence="3 4">
    <name type="scientific">Candidatus Bilophila faecipullorum</name>
    <dbReference type="NCBI Taxonomy" id="2838482"/>
    <lineage>
        <taxon>Bacteria</taxon>
        <taxon>Pseudomonadati</taxon>
        <taxon>Thermodesulfobacteriota</taxon>
        <taxon>Desulfovibrionia</taxon>
        <taxon>Desulfovibrionales</taxon>
        <taxon>Desulfovibrionaceae</taxon>
        <taxon>Bilophila</taxon>
    </lineage>
</organism>
<comment type="caution">
    <text evidence="3">The sequence shown here is derived from an EMBL/GenBank/DDBJ whole genome shotgun (WGS) entry which is preliminary data.</text>
</comment>
<gene>
    <name evidence="3" type="ORF">H9874_05125</name>
</gene>
<dbReference type="SUPFAM" id="SSF53756">
    <property type="entry name" value="UDP-Glycosyltransferase/glycogen phosphorylase"/>
    <property type="match status" value="1"/>
</dbReference>
<evidence type="ECO:0000259" key="1">
    <source>
        <dbReference type="Pfam" id="PF00534"/>
    </source>
</evidence>
<evidence type="ECO:0000259" key="2">
    <source>
        <dbReference type="Pfam" id="PF13439"/>
    </source>
</evidence>
<sequence>MRVLLLDLGLELRGGQRQVHYLARALDRTPGIEAVTACPAEGKLADALRSAGLPVAALPGRSPANPRLYAWLGSRLRDFPVDIVHTHDANAATMGAIWKVLHGGAKLVHSRRVSYPLRPGLRSWKYRMADAVVGVSREIAEGLIRAGIPASRVSAIHSGIDPSRYRRREARADGPFLFQSIGAFTAQKGYSVFVRAMAELRGRPLPPWKVRIVGDGPLLPSVRDEAGRLGVESLLDLPGRRDSVEMLPSCDAVVVPSVDGEGSSGAIKEGWATGVPVVCSDLTSNRELVRDGENGLLAVAGDPVSLADALERCLRDEELRRRLVEGGDRTLPEFTDQRMADQYIALYRKLMGA</sequence>
<evidence type="ECO:0000313" key="4">
    <source>
        <dbReference type="Proteomes" id="UP000824264"/>
    </source>
</evidence>
<name>A0A9D1QZZ9_9BACT</name>
<dbReference type="Proteomes" id="UP000824264">
    <property type="component" value="Unassembled WGS sequence"/>
</dbReference>
<protein>
    <submittedName>
        <fullName evidence="3">Glycosyltransferase family 4 protein</fullName>
    </submittedName>
</protein>
<feature type="domain" description="Glycosyltransferase subfamily 4-like N-terminal" evidence="2">
    <location>
        <begin position="14"/>
        <end position="164"/>
    </location>
</feature>